<proteinExistence type="predicted"/>
<accession>A0A2B4RYL8</accession>
<dbReference type="STRING" id="50429.A0A2B4RYL8"/>
<evidence type="ECO:0000313" key="8">
    <source>
        <dbReference type="Proteomes" id="UP000225706"/>
    </source>
</evidence>
<name>A0A2B4RYL8_STYPI</name>
<dbReference type="InterPro" id="IPR012677">
    <property type="entry name" value="Nucleotide-bd_a/b_plait_sf"/>
</dbReference>
<dbReference type="Proteomes" id="UP000225706">
    <property type="component" value="Unassembled WGS sequence"/>
</dbReference>
<dbReference type="CDD" id="cd00590">
    <property type="entry name" value="RRM_SF"/>
    <property type="match status" value="2"/>
</dbReference>
<dbReference type="GO" id="GO:0005654">
    <property type="term" value="C:nucleoplasm"/>
    <property type="evidence" value="ECO:0007669"/>
    <property type="project" value="TreeGrafter"/>
</dbReference>
<organism evidence="7 8">
    <name type="scientific">Stylophora pistillata</name>
    <name type="common">Smooth cauliflower coral</name>
    <dbReference type="NCBI Taxonomy" id="50429"/>
    <lineage>
        <taxon>Eukaryota</taxon>
        <taxon>Metazoa</taxon>
        <taxon>Cnidaria</taxon>
        <taxon>Anthozoa</taxon>
        <taxon>Hexacorallia</taxon>
        <taxon>Scleractinia</taxon>
        <taxon>Astrocoeniina</taxon>
        <taxon>Pocilloporidae</taxon>
        <taxon>Stylophora</taxon>
    </lineage>
</organism>
<comment type="caution">
    <text evidence="7">The sequence shown here is derived from an EMBL/GenBank/DDBJ whole genome shotgun (WGS) entry which is preliminary data.</text>
</comment>
<feature type="domain" description="RRM" evidence="6">
    <location>
        <begin position="550"/>
        <end position="624"/>
    </location>
</feature>
<evidence type="ECO:0000256" key="1">
    <source>
        <dbReference type="ARBA" id="ARBA00004123"/>
    </source>
</evidence>
<dbReference type="PROSITE" id="PS50102">
    <property type="entry name" value="RRM"/>
    <property type="match status" value="4"/>
</dbReference>
<dbReference type="GO" id="GO:0000785">
    <property type="term" value="C:chromatin"/>
    <property type="evidence" value="ECO:0007669"/>
    <property type="project" value="TreeGrafter"/>
</dbReference>
<gene>
    <name evidence="7" type="primary">hnrnpdl</name>
    <name evidence="7" type="ORF">AWC38_SpisGene14184</name>
</gene>
<evidence type="ECO:0000313" key="7">
    <source>
        <dbReference type="EMBL" id="PFX21342.1"/>
    </source>
</evidence>
<keyword evidence="7" id="KW-0687">Ribonucleoprotein</keyword>
<keyword evidence="3" id="KW-0694">RNA-binding</keyword>
<sequence>MQNVEKNKNGLKSLMKAGIHLRAMSEDSWEELASSIDVDLKNSDKYDKDKGSVKKRDDKTRAALQALQDEIDAEEELAAGLESLSLYKERTLYHSTLRYAPFDRDWTGLRTCAPHKMAAVVYLGRRFKSCLLQSHLWKSFGLYETRHQCNSSVCRLSFYSGRRWNTQRKLSTAKVGIPAFKSNTSTRKFDHPDRDRRIMVVLQKKRGEKVLQLHEEDLLNYFSVYGEITSVSWVRTKETDQDTGKGFGFVSFSSVPSFQKAVASKYHTIEGRPVLVFPATKRADSQPSRVAPQTAVVTDQRASASDEIASETALKIDGKRSKGAPVKTYSKPMASPDWTESGSMKAVPESAATLDQGTSGEAPLMTATEPGVIPRETTYSAMNIAQQATQEQKTSVQEEALSAAPQHVEVAGGAKNAQKASMHLESGKVRFTGKASPVSPEDQKRKILVTQRKGCKGEMTLKSVHDYFSVFGKIEQVQENSDLIYVTFESANSAEQVMTITNHRIDNVMVLVSLAYSNKQRKQLRIEKALDDVKRIQDPRKIKIAEREGRKIVIMTPTRFKESISTEMLENYFSSYGEIEEILVIKSKGYGFVIFKEAGDAEKILKIQNHIIGNVEVFVKLSLASRHLTQNEPKRIVVSNISGETSEREIRKHFGQFGKVVEVVFANPSDDGERPDSCIVVFDSIDSGIESVIGESHQIYTQQVALAVKLPEDKVMHARDLPNLFVSNVPESMTLEMIRSYFEEFGLIQHLGFTSYKSEEVISNLHGISVAFCDESVLEKTLQKNFHEINRFYVRVTRAPLMFTPSDFLSLRILMTSLPSGISKHVVEDYLLQNSCRVETMKFISPTVCLADLWNLRDVDRLVEQASKQQHVICGSPISLRRYYWNKKQEDRF</sequence>
<protein>
    <submittedName>
        <fullName evidence="7">Heterogeneous nuclear ribonucleoprotein D-like</fullName>
    </submittedName>
</protein>
<dbReference type="SMART" id="SM00360">
    <property type="entry name" value="RRM"/>
    <property type="match status" value="5"/>
</dbReference>
<dbReference type="PANTHER" id="PTHR48033:SF10">
    <property type="entry name" value="RNA-BINDING PROTEIN SQUID"/>
    <property type="match status" value="1"/>
</dbReference>
<evidence type="ECO:0000259" key="6">
    <source>
        <dbReference type="PROSITE" id="PS50102"/>
    </source>
</evidence>
<dbReference type="Gene3D" id="3.30.70.330">
    <property type="match status" value="5"/>
</dbReference>
<dbReference type="PANTHER" id="PTHR48033">
    <property type="entry name" value="RNA-BINDING (RRM/RBD/RNP MOTIFS) FAMILY PROTEIN"/>
    <property type="match status" value="1"/>
</dbReference>
<dbReference type="InterPro" id="IPR000504">
    <property type="entry name" value="RRM_dom"/>
</dbReference>
<feature type="domain" description="RRM" evidence="6">
    <location>
        <begin position="634"/>
        <end position="713"/>
    </location>
</feature>
<feature type="domain" description="RRM" evidence="6">
    <location>
        <begin position="445"/>
        <end position="531"/>
    </location>
</feature>
<dbReference type="GO" id="GO:1990904">
    <property type="term" value="C:ribonucleoprotein complex"/>
    <property type="evidence" value="ECO:0007669"/>
    <property type="project" value="UniProtKB-KW"/>
</dbReference>
<keyword evidence="4" id="KW-0175">Coiled coil</keyword>
<feature type="domain" description="RRM" evidence="6">
    <location>
        <begin position="196"/>
        <end position="281"/>
    </location>
</feature>
<dbReference type="EMBL" id="LSMT01000281">
    <property type="protein sequence ID" value="PFX21342.1"/>
    <property type="molecule type" value="Genomic_DNA"/>
</dbReference>
<evidence type="ECO:0000256" key="4">
    <source>
        <dbReference type="SAM" id="Coils"/>
    </source>
</evidence>
<evidence type="ECO:0000256" key="2">
    <source>
        <dbReference type="ARBA" id="ARBA00023242"/>
    </source>
</evidence>
<feature type="region of interest" description="Disordered" evidence="5">
    <location>
        <begin position="319"/>
        <end position="343"/>
    </location>
</feature>
<comment type="subcellular location">
    <subcellularLocation>
        <location evidence="1">Nucleus</location>
    </subcellularLocation>
</comment>
<dbReference type="InterPro" id="IPR035979">
    <property type="entry name" value="RBD_domain_sf"/>
</dbReference>
<reference evidence="8" key="1">
    <citation type="journal article" date="2017" name="bioRxiv">
        <title>Comparative analysis of the genomes of Stylophora pistillata and Acropora digitifera provides evidence for extensive differences between species of corals.</title>
        <authorList>
            <person name="Voolstra C.R."/>
            <person name="Li Y."/>
            <person name="Liew Y.J."/>
            <person name="Baumgarten S."/>
            <person name="Zoccola D."/>
            <person name="Flot J.-F."/>
            <person name="Tambutte S."/>
            <person name="Allemand D."/>
            <person name="Aranda M."/>
        </authorList>
    </citation>
    <scope>NUCLEOTIDE SEQUENCE [LARGE SCALE GENOMIC DNA]</scope>
</reference>
<dbReference type="OrthoDB" id="5961786at2759"/>
<evidence type="ECO:0000256" key="3">
    <source>
        <dbReference type="PROSITE-ProRule" id="PRU00176"/>
    </source>
</evidence>
<dbReference type="SUPFAM" id="SSF54928">
    <property type="entry name" value="RNA-binding domain, RBD"/>
    <property type="match status" value="4"/>
</dbReference>
<feature type="coiled-coil region" evidence="4">
    <location>
        <begin position="57"/>
        <end position="84"/>
    </location>
</feature>
<keyword evidence="2" id="KW-0539">Nucleus</keyword>
<dbReference type="AlphaFoldDB" id="A0A2B4RYL8"/>
<dbReference type="GO" id="GO:0003723">
    <property type="term" value="F:RNA binding"/>
    <property type="evidence" value="ECO:0007669"/>
    <property type="project" value="UniProtKB-UniRule"/>
</dbReference>
<dbReference type="GO" id="GO:0010468">
    <property type="term" value="P:regulation of gene expression"/>
    <property type="evidence" value="ECO:0007669"/>
    <property type="project" value="TreeGrafter"/>
</dbReference>
<evidence type="ECO:0000256" key="5">
    <source>
        <dbReference type="SAM" id="MobiDB-lite"/>
    </source>
</evidence>
<dbReference type="Pfam" id="PF00076">
    <property type="entry name" value="RRM_1"/>
    <property type="match status" value="3"/>
</dbReference>
<keyword evidence="8" id="KW-1185">Reference proteome</keyword>